<dbReference type="InterPro" id="IPR052198">
    <property type="entry name" value="IorB_Oxidoreductase"/>
</dbReference>
<evidence type="ECO:0000259" key="2">
    <source>
        <dbReference type="Pfam" id="PF01558"/>
    </source>
</evidence>
<dbReference type="SUPFAM" id="SSF53323">
    <property type="entry name" value="Pyruvate-ferredoxin oxidoreductase, PFOR, domain III"/>
    <property type="match status" value="1"/>
</dbReference>
<dbReference type="EMBL" id="WVUD01000003">
    <property type="protein sequence ID" value="MYL82089.1"/>
    <property type="molecule type" value="Genomic_DNA"/>
</dbReference>
<dbReference type="OrthoDB" id="9800445at2"/>
<dbReference type="Proteomes" id="UP000482487">
    <property type="component" value="Unassembled WGS sequence"/>
</dbReference>
<protein>
    <submittedName>
        <fullName evidence="3">Indolepyruvate ferredoxin oxidoreductase</fullName>
    </submittedName>
</protein>
<keyword evidence="3" id="KW-0670">Pyruvate</keyword>
<keyword evidence="1" id="KW-0560">Oxidoreductase</keyword>
<evidence type="ECO:0000256" key="1">
    <source>
        <dbReference type="ARBA" id="ARBA00023002"/>
    </source>
</evidence>
<accession>A0A7C9MHT1</accession>
<dbReference type="AlphaFoldDB" id="A0A7C9MHT1"/>
<dbReference type="Gene3D" id="3.40.920.10">
    <property type="entry name" value="Pyruvate-ferredoxin oxidoreductase, PFOR, domain III"/>
    <property type="match status" value="1"/>
</dbReference>
<keyword evidence="4" id="KW-1185">Reference proteome</keyword>
<reference evidence="3 4" key="1">
    <citation type="submission" date="2020-01" db="EMBL/GenBank/DDBJ databases">
        <title>Genome sequence of Desulfovibrio aerotolerans DSM 16695(T).</title>
        <authorList>
            <person name="Karnachuk O."/>
            <person name="Avakyan M."/>
            <person name="Mardanov A."/>
            <person name="Kadnikov V."/>
            <person name="Ravin N."/>
        </authorList>
    </citation>
    <scope>NUCLEOTIDE SEQUENCE [LARGE SCALE GENOMIC DNA]</scope>
    <source>
        <strain evidence="3 4">DSM 16695</strain>
    </source>
</reference>
<comment type="caution">
    <text evidence="3">The sequence shown here is derived from an EMBL/GenBank/DDBJ whole genome shotgun (WGS) entry which is preliminary data.</text>
</comment>
<organism evidence="3 4">
    <name type="scientific">Solidesulfovibrio aerotolerans</name>
    <dbReference type="NCBI Taxonomy" id="295255"/>
    <lineage>
        <taxon>Bacteria</taxon>
        <taxon>Pseudomonadati</taxon>
        <taxon>Thermodesulfobacteriota</taxon>
        <taxon>Desulfovibrionia</taxon>
        <taxon>Desulfovibrionales</taxon>
        <taxon>Desulfovibrionaceae</taxon>
        <taxon>Solidesulfovibrio</taxon>
    </lineage>
</organism>
<dbReference type="InterPro" id="IPR019752">
    <property type="entry name" value="Pyrv/ketoisovalerate_OxRed_cat"/>
</dbReference>
<gene>
    <name evidence="3" type="ORF">GTA51_02915</name>
</gene>
<dbReference type="GO" id="GO:0016903">
    <property type="term" value="F:oxidoreductase activity, acting on the aldehyde or oxo group of donors"/>
    <property type="evidence" value="ECO:0007669"/>
    <property type="project" value="InterPro"/>
</dbReference>
<evidence type="ECO:0000313" key="4">
    <source>
        <dbReference type="Proteomes" id="UP000482487"/>
    </source>
</evidence>
<dbReference type="PANTHER" id="PTHR43854:SF1">
    <property type="entry name" value="INDOLEPYRUVATE OXIDOREDUCTASE SUBUNIT IORB"/>
    <property type="match status" value="1"/>
</dbReference>
<dbReference type="RefSeq" id="WP_160958536.1">
    <property type="nucleotide sequence ID" value="NZ_WVUD01000003.1"/>
</dbReference>
<dbReference type="Pfam" id="PF01558">
    <property type="entry name" value="POR"/>
    <property type="match status" value="1"/>
</dbReference>
<dbReference type="PANTHER" id="PTHR43854">
    <property type="entry name" value="INDOLEPYRUVATE OXIDOREDUCTASE SUBUNIT IORB"/>
    <property type="match status" value="1"/>
</dbReference>
<feature type="domain" description="Pyruvate/ketoisovalerate oxidoreductase catalytic" evidence="2">
    <location>
        <begin position="12"/>
        <end position="191"/>
    </location>
</feature>
<sequence>MIRARIFFTGVGGQGTLTATTLLARTALDAGLPVTSGEIHGMAQRGGVVESTLLVGGYKSAIIAPGEADVILGFELLETLRALPMLKRGGFVVGNSESLQPVGVCLGRECYPPLTQVLDTAKGFAARVVMVPCISLAEQAGTAKAANTVLLGAAAACGALPFSLDALTRSIEKYLKPKLVEVNRKALALGAQAAAASQAA</sequence>
<evidence type="ECO:0000313" key="3">
    <source>
        <dbReference type="EMBL" id="MYL82089.1"/>
    </source>
</evidence>
<proteinExistence type="predicted"/>
<dbReference type="InterPro" id="IPR002869">
    <property type="entry name" value="Pyrv_flavodox_OxRed_cen"/>
</dbReference>
<name>A0A7C9MHT1_9BACT</name>